<keyword evidence="1" id="KW-1133">Transmembrane helix</keyword>
<name>F1CLM0_YERPU</name>
<feature type="transmembrane region" description="Helical" evidence="1">
    <location>
        <begin position="33"/>
        <end position="51"/>
    </location>
</feature>
<dbReference type="AlphaFoldDB" id="F1CLM0"/>
<feature type="transmembrane region" description="Helical" evidence="1">
    <location>
        <begin position="57"/>
        <end position="75"/>
    </location>
</feature>
<reference evidence="2" key="1">
    <citation type="journal article" date="2011" name="Glycobiology">
        <title>The genetics and structure of the O-specific polysaccharide of Yersinia pseudotuberculosis serotype O:10 and its relationship with Escherichia coli O111 and Salmonella enterica O35.</title>
        <authorList>
            <person name="Kenyon J.J."/>
            <person name="De Castro C."/>
            <person name="Cunneen M.M."/>
            <person name="Reeves P.R."/>
            <person name="Molinaro A."/>
            <person name="Holst O."/>
            <person name="Skurnik M."/>
        </authorList>
    </citation>
    <scope>NUCLEOTIDE SEQUENCE</scope>
    <source>
        <strain evidence="2">6088</strain>
    </source>
</reference>
<protein>
    <submittedName>
        <fullName evidence="2">O-unit polymerase</fullName>
    </submittedName>
</protein>
<keyword evidence="1" id="KW-0472">Membrane</keyword>
<feature type="transmembrane region" description="Helical" evidence="1">
    <location>
        <begin position="152"/>
        <end position="168"/>
    </location>
</feature>
<accession>F1CLM0</accession>
<feature type="transmembrane region" description="Helical" evidence="1">
    <location>
        <begin position="82"/>
        <end position="100"/>
    </location>
</feature>
<evidence type="ECO:0000256" key="1">
    <source>
        <dbReference type="SAM" id="Phobius"/>
    </source>
</evidence>
<dbReference type="EMBL" id="HQ396160">
    <property type="protein sequence ID" value="ADX97403.1"/>
    <property type="molecule type" value="Genomic_DNA"/>
</dbReference>
<dbReference type="RefSeq" id="WP_057534486.1">
    <property type="nucleotide sequence ID" value="NZ_CGGM01000006.1"/>
</dbReference>
<proteinExistence type="predicted"/>
<feature type="transmembrane region" description="Helical" evidence="1">
    <location>
        <begin position="295"/>
        <end position="312"/>
    </location>
</feature>
<feature type="transmembrane region" description="Helical" evidence="1">
    <location>
        <begin position="318"/>
        <end position="334"/>
    </location>
</feature>
<feature type="transmembrane region" description="Helical" evidence="1">
    <location>
        <begin position="263"/>
        <end position="283"/>
    </location>
</feature>
<organism evidence="2">
    <name type="scientific">Yersinia pseudotuberculosis</name>
    <dbReference type="NCBI Taxonomy" id="633"/>
    <lineage>
        <taxon>Bacteria</taxon>
        <taxon>Pseudomonadati</taxon>
        <taxon>Pseudomonadota</taxon>
        <taxon>Gammaproteobacteria</taxon>
        <taxon>Enterobacterales</taxon>
        <taxon>Yersiniaceae</taxon>
        <taxon>Yersinia</taxon>
    </lineage>
</organism>
<sequence>MGKEHVFLIIELSILSFSLILSLVNFYKLKVNLSNFFCMFFIVVILFSSFIFTKNDYFTGLIKIISFLFLIYFGYVCQRKAALVIILVLLISSMLSYITNWQLDKYSIFPISFVTLLLASFFDRVGKSKYILMLFILLDLTQGIYTEYRGQLIYNIIVLVFLIFNISMRRRVASIFLVTSLGYICILYFIGYSYFSSYNLIFSPTASNIERSSMIYWSVNHIPDFLFSGPTVELFEANSGDYKSLYSMSQRVPNDPHNFLLMMYIYIGFIPAFFIFIFIFIFIKKGENKYNVEKTNNYMALATFQVILLFSMHPFNSFSRIIVGITIGIFIALGRSNNEIKGKFNDK</sequence>
<feature type="transmembrane region" description="Helical" evidence="1">
    <location>
        <begin position="6"/>
        <end position="26"/>
    </location>
</feature>
<feature type="transmembrane region" description="Helical" evidence="1">
    <location>
        <begin position="175"/>
        <end position="195"/>
    </location>
</feature>
<evidence type="ECO:0000313" key="2">
    <source>
        <dbReference type="EMBL" id="ADX97403.1"/>
    </source>
</evidence>
<keyword evidence="1" id="KW-0812">Transmembrane</keyword>
<gene>
    <name evidence="2" type="primary">wzy</name>
</gene>